<name>A0ABP3QNU6_9PROT</name>
<comment type="caution">
    <text evidence="2">The sequence shown here is derived from an EMBL/GenBank/DDBJ whole genome shotgun (WGS) entry which is preliminary data.</text>
</comment>
<feature type="compositionally biased region" description="Low complexity" evidence="1">
    <location>
        <begin position="105"/>
        <end position="120"/>
    </location>
</feature>
<reference evidence="3" key="1">
    <citation type="journal article" date="2019" name="Int. J. Syst. Evol. Microbiol.">
        <title>The Global Catalogue of Microorganisms (GCM) 10K type strain sequencing project: providing services to taxonomists for standard genome sequencing and annotation.</title>
        <authorList>
            <consortium name="The Broad Institute Genomics Platform"/>
            <consortium name="The Broad Institute Genome Sequencing Center for Infectious Disease"/>
            <person name="Wu L."/>
            <person name="Ma J."/>
        </authorList>
    </citation>
    <scope>NUCLEOTIDE SEQUENCE [LARGE SCALE GENOMIC DNA]</scope>
    <source>
        <strain evidence="3">JCM 9933</strain>
    </source>
</reference>
<keyword evidence="3" id="KW-1185">Reference proteome</keyword>
<accession>A0ABP3QNU6</accession>
<feature type="compositionally biased region" description="Basic and acidic residues" evidence="1">
    <location>
        <begin position="60"/>
        <end position="90"/>
    </location>
</feature>
<evidence type="ECO:0000313" key="3">
    <source>
        <dbReference type="Proteomes" id="UP001501588"/>
    </source>
</evidence>
<organism evidence="2 3">
    <name type="scientific">Craurococcus roseus</name>
    <dbReference type="NCBI Taxonomy" id="77585"/>
    <lineage>
        <taxon>Bacteria</taxon>
        <taxon>Pseudomonadati</taxon>
        <taxon>Pseudomonadota</taxon>
        <taxon>Alphaproteobacteria</taxon>
        <taxon>Acetobacterales</taxon>
        <taxon>Acetobacteraceae</taxon>
        <taxon>Craurococcus</taxon>
    </lineage>
</organism>
<dbReference type="Proteomes" id="UP001501588">
    <property type="component" value="Unassembled WGS sequence"/>
</dbReference>
<feature type="region of interest" description="Disordered" evidence="1">
    <location>
        <begin position="1"/>
        <end position="23"/>
    </location>
</feature>
<dbReference type="RefSeq" id="WP_343896552.1">
    <property type="nucleotide sequence ID" value="NZ_BAAAFZ010000053.1"/>
</dbReference>
<proteinExistence type="predicted"/>
<feature type="compositionally biased region" description="Basic and acidic residues" evidence="1">
    <location>
        <begin position="130"/>
        <end position="139"/>
    </location>
</feature>
<evidence type="ECO:0000313" key="2">
    <source>
        <dbReference type="EMBL" id="GAA0592662.1"/>
    </source>
</evidence>
<evidence type="ECO:0000256" key="1">
    <source>
        <dbReference type="SAM" id="MobiDB-lite"/>
    </source>
</evidence>
<feature type="region of interest" description="Disordered" evidence="1">
    <location>
        <begin position="42"/>
        <end position="152"/>
    </location>
</feature>
<gene>
    <name evidence="2" type="ORF">GCM10009416_33830</name>
</gene>
<protein>
    <submittedName>
        <fullName evidence="2">Uncharacterized protein</fullName>
    </submittedName>
</protein>
<dbReference type="EMBL" id="BAAAFZ010000053">
    <property type="protein sequence ID" value="GAA0592662.1"/>
    <property type="molecule type" value="Genomic_DNA"/>
</dbReference>
<sequence length="152" mass="16650">MATLDEILEAIPRPTEEPRPGAHSQVYEALWGAYDTLVPHLDPPRRPNWQHVASKLAARGIRDGDRENPKPPTGERTRKAWWKVGRDKDAVAAGTATRRRRRRGAGAARDTIPAAAADVVPPSPPQQQRPPKDPPKPSEGEEGDGLTWAGPE</sequence>